<dbReference type="AlphaFoldDB" id="A0A972JIX3"/>
<feature type="signal peptide" evidence="1">
    <location>
        <begin position="1"/>
        <end position="18"/>
    </location>
</feature>
<sequence>MRTILMLLVSVFSLTIFGCDGNAVFNEKVDSFENNRWQKDKSLDFSVDIEKTGVYSFDIFFSHIYDYQFAKVPLILELKYPDGHIEKDNVTIEIKDSDGKETGDCSGDYCDLWHVIQPPKALQPGHYEVKIVNDFGASYLPNILSVGLKVSAKK</sequence>
<comment type="caution">
    <text evidence="2">The sequence shown here is derived from an EMBL/GenBank/DDBJ whole genome shotgun (WGS) entry which is preliminary data.</text>
</comment>
<evidence type="ECO:0000313" key="2">
    <source>
        <dbReference type="EMBL" id="NMH27627.1"/>
    </source>
</evidence>
<accession>A0A972JIX3</accession>
<evidence type="ECO:0000256" key="1">
    <source>
        <dbReference type="SAM" id="SignalP"/>
    </source>
</evidence>
<name>A0A972JIX3_9FLAO</name>
<evidence type="ECO:0000313" key="3">
    <source>
        <dbReference type="Proteomes" id="UP000712080"/>
    </source>
</evidence>
<keyword evidence="3" id="KW-1185">Reference proteome</keyword>
<proteinExistence type="predicted"/>
<dbReference type="Pfam" id="PF14109">
    <property type="entry name" value="GldH_lipo"/>
    <property type="match status" value="1"/>
</dbReference>
<dbReference type="EMBL" id="JAAMPU010000102">
    <property type="protein sequence ID" value="NMH27627.1"/>
    <property type="molecule type" value="Genomic_DNA"/>
</dbReference>
<reference evidence="2" key="1">
    <citation type="submission" date="2020-02" db="EMBL/GenBank/DDBJ databases">
        <title>Flavobacterium sp. genome.</title>
        <authorList>
            <person name="Jung H.S."/>
            <person name="Baek J.H."/>
            <person name="Jeon C.O."/>
        </authorList>
    </citation>
    <scope>NUCLEOTIDE SEQUENCE</scope>
    <source>
        <strain evidence="2">SE-s28</strain>
    </source>
</reference>
<protein>
    <submittedName>
        <fullName evidence="2">Gliding motility lipoprotein GldH</fullName>
    </submittedName>
</protein>
<dbReference type="RefSeq" id="WP_169526633.1">
    <property type="nucleotide sequence ID" value="NZ_JAAMPU010000102.1"/>
</dbReference>
<dbReference type="InterPro" id="IPR020018">
    <property type="entry name" value="Motility-assoc_lipoprot_GldH"/>
</dbReference>
<dbReference type="PROSITE" id="PS51257">
    <property type="entry name" value="PROKAR_LIPOPROTEIN"/>
    <property type="match status" value="1"/>
</dbReference>
<feature type="chain" id="PRO_5037110677" evidence="1">
    <location>
        <begin position="19"/>
        <end position="154"/>
    </location>
</feature>
<keyword evidence="2" id="KW-0449">Lipoprotein</keyword>
<organism evidence="2 3">
    <name type="scientific">Flavobacterium silvaticum</name>
    <dbReference type="NCBI Taxonomy" id="1852020"/>
    <lineage>
        <taxon>Bacteria</taxon>
        <taxon>Pseudomonadati</taxon>
        <taxon>Bacteroidota</taxon>
        <taxon>Flavobacteriia</taxon>
        <taxon>Flavobacteriales</taxon>
        <taxon>Flavobacteriaceae</taxon>
        <taxon>Flavobacterium</taxon>
    </lineage>
</organism>
<dbReference type="Proteomes" id="UP000712080">
    <property type="component" value="Unassembled WGS sequence"/>
</dbReference>
<keyword evidence="1" id="KW-0732">Signal</keyword>
<gene>
    <name evidence="2" type="ORF">G6047_06255</name>
</gene>